<name>A0AAN6I280_9ASCO</name>
<gene>
    <name evidence="1" type="ORF">KL933_000924</name>
</gene>
<proteinExistence type="predicted"/>
<reference evidence="1" key="1">
    <citation type="journal article" date="2021" name="G3 (Bethesda)">
        <title>Genomic diversity, chromosomal rearrangements, and interspecies hybridization in the ogataea polymorpha species complex.</title>
        <authorList>
            <person name="Hanson S.J."/>
            <person name="Cinneide E.O."/>
            <person name="Salzberg L.I."/>
            <person name="Wolfe K.H."/>
            <person name="McGowan J."/>
            <person name="Fitzpatrick D.A."/>
            <person name="Matlin K."/>
        </authorList>
    </citation>
    <scope>NUCLEOTIDE SEQUENCE</scope>
    <source>
        <strain evidence="1">83-405-1</strain>
    </source>
</reference>
<dbReference type="EMBL" id="JAHLUH010000002">
    <property type="protein sequence ID" value="KAG7729844.1"/>
    <property type="molecule type" value="Genomic_DNA"/>
</dbReference>
<dbReference type="AlphaFoldDB" id="A0AAN6I280"/>
<organism evidence="1 2">
    <name type="scientific">Ogataea haglerorum</name>
    <dbReference type="NCBI Taxonomy" id="1937702"/>
    <lineage>
        <taxon>Eukaryota</taxon>
        <taxon>Fungi</taxon>
        <taxon>Dikarya</taxon>
        <taxon>Ascomycota</taxon>
        <taxon>Saccharomycotina</taxon>
        <taxon>Pichiomycetes</taxon>
        <taxon>Pichiales</taxon>
        <taxon>Pichiaceae</taxon>
        <taxon>Ogataea</taxon>
    </lineage>
</organism>
<evidence type="ECO:0000313" key="1">
    <source>
        <dbReference type="EMBL" id="KAG7729844.1"/>
    </source>
</evidence>
<comment type="caution">
    <text evidence="1">The sequence shown here is derived from an EMBL/GenBank/DDBJ whole genome shotgun (WGS) entry which is preliminary data.</text>
</comment>
<sequence>MAIGRPPSYKEPGIEFLVDHIPKNSNLKVSNGAIVLRHDMTNLGTLYLEAPYFLIPPFDLVKLVEVGKCCSYCGETLKIYDKGRLRDKEAHDVSDQKHMRFMSGLDCGDCSSRWCSQNCRKLDFCHSFLNHQPTNKGMTNQITNSRGEKLVLLYDRWVSFKKAIHEKSLELAHCGLYVTLQLFYYPELREGYMSMRNVVAEQRDEFLGREIDFTTLYEEMTACFKDFKMSEDEFLDCLSIFKLNNYNSGVYPLTSYLSDPSGEINCSISPFETSIAHDYEDFRIDVVDEHNVTLTKQRHLESYRKPIHTSTLKIDKKIIIVSSMRNIKSCEKLVAGESHETGSACSSSDNSSMEKITAPIPHRFPGKARNQRNASFTSSGNSFGEGIIKYNRDQIREMLVEMSLDSDDSEAETPIQLEVPEQFVKPRRKSVRFELNESSVQV</sequence>
<dbReference type="Proteomes" id="UP000738402">
    <property type="component" value="Unassembled WGS sequence"/>
</dbReference>
<protein>
    <submittedName>
        <fullName evidence="1">Uncharacterized protein</fullName>
    </submittedName>
</protein>
<evidence type="ECO:0000313" key="2">
    <source>
        <dbReference type="Proteomes" id="UP000738402"/>
    </source>
</evidence>
<accession>A0AAN6I280</accession>